<evidence type="ECO:0000256" key="4">
    <source>
        <dbReference type="ARBA" id="ARBA00022481"/>
    </source>
</evidence>
<dbReference type="EMBL" id="LJZV01000026">
    <property type="protein sequence ID" value="KZD88825.1"/>
    <property type="molecule type" value="Genomic_DNA"/>
</dbReference>
<evidence type="ECO:0000256" key="3">
    <source>
        <dbReference type="ARBA" id="ARBA00022475"/>
    </source>
</evidence>
<comment type="function">
    <text evidence="10">Required for transformation and DNA binding.</text>
</comment>
<evidence type="ECO:0000313" key="13">
    <source>
        <dbReference type="EMBL" id="KZD88825.1"/>
    </source>
</evidence>
<dbReference type="STRING" id="483913.AN935_12220"/>
<evidence type="ECO:0000256" key="9">
    <source>
        <dbReference type="ARBA" id="ARBA00043982"/>
    </source>
</evidence>
<keyword evidence="6 10" id="KW-1133">Transmembrane helix</keyword>
<dbReference type="Pfam" id="PF07963">
    <property type="entry name" value="N_methyl"/>
    <property type="match status" value="1"/>
</dbReference>
<evidence type="ECO:0000256" key="8">
    <source>
        <dbReference type="ARBA" id="ARBA00023287"/>
    </source>
</evidence>
<evidence type="ECO:0000256" key="6">
    <source>
        <dbReference type="ARBA" id="ARBA00022989"/>
    </source>
</evidence>
<organism evidence="12 16">
    <name type="scientific">Bacillus subtilis</name>
    <dbReference type="NCBI Taxonomy" id="1423"/>
    <lineage>
        <taxon>Bacteria</taxon>
        <taxon>Bacillati</taxon>
        <taxon>Bacillota</taxon>
        <taxon>Bacilli</taxon>
        <taxon>Bacillales</taxon>
        <taxon>Bacillaceae</taxon>
        <taxon>Bacillus</taxon>
    </lineage>
</organism>
<evidence type="ECO:0000313" key="16">
    <source>
        <dbReference type="Proteomes" id="UP000032247"/>
    </source>
</evidence>
<feature type="modified residue" description="N-methylphenylalanine" evidence="11">
    <location>
        <position position="6"/>
    </location>
</feature>
<dbReference type="AlphaFoldDB" id="A0A086DNM8"/>
<comment type="similarity">
    <text evidence="9 10">Belongs to the ComGC family.</text>
</comment>
<evidence type="ECO:0000313" key="15">
    <source>
        <dbReference type="EMBL" id="WEY83044.1"/>
    </source>
</evidence>
<evidence type="ECO:0000256" key="5">
    <source>
        <dbReference type="ARBA" id="ARBA00022692"/>
    </source>
</evidence>
<dbReference type="InterPro" id="IPR045584">
    <property type="entry name" value="Pilin-like"/>
</dbReference>
<dbReference type="GO" id="GO:0009986">
    <property type="term" value="C:cell surface"/>
    <property type="evidence" value="ECO:0007669"/>
    <property type="project" value="UniProtKB-SubCell"/>
</dbReference>
<dbReference type="SUPFAM" id="SSF54523">
    <property type="entry name" value="Pili subunits"/>
    <property type="match status" value="1"/>
</dbReference>
<keyword evidence="3 10" id="KW-1003">Cell membrane</keyword>
<evidence type="ECO:0000313" key="14">
    <source>
        <dbReference type="EMBL" id="KZD91723.1"/>
    </source>
</evidence>
<dbReference type="GeneID" id="86872982"/>
<comment type="subunit">
    <text evidence="10">Homodimer.</text>
</comment>
<proteinExistence type="inferred from homology"/>
<feature type="transmembrane region" description="Helical" evidence="10">
    <location>
        <begin position="6"/>
        <end position="29"/>
    </location>
</feature>
<dbReference type="InterPro" id="IPR016940">
    <property type="entry name" value="ComGC"/>
</dbReference>
<name>A0A086DNM8_BACIU</name>
<dbReference type="EMBL" id="JXBC01000003">
    <property type="protein sequence ID" value="KIU11646.1"/>
    <property type="molecule type" value="Genomic_DNA"/>
</dbReference>
<evidence type="ECO:0000313" key="17">
    <source>
        <dbReference type="Proteomes" id="UP000076442"/>
    </source>
</evidence>
<dbReference type="GO" id="GO:0005886">
    <property type="term" value="C:plasma membrane"/>
    <property type="evidence" value="ECO:0007669"/>
    <property type="project" value="UniProtKB-SubCell"/>
</dbReference>
<dbReference type="EMBL" id="LJZV01000012">
    <property type="protein sequence ID" value="KZD91723.1"/>
    <property type="molecule type" value="Genomic_DNA"/>
</dbReference>
<dbReference type="NCBIfam" id="TIGR02532">
    <property type="entry name" value="IV_pilin_GFxxxE"/>
    <property type="match status" value="1"/>
</dbReference>
<accession>A0A086DNM8</accession>
<keyword evidence="7 10" id="KW-0472">Membrane</keyword>
<dbReference type="GO" id="GO:0030420">
    <property type="term" value="P:establishment of competence for transformation"/>
    <property type="evidence" value="ECO:0007669"/>
    <property type="project" value="UniProtKB-UniRule"/>
</dbReference>
<gene>
    <name evidence="15" type="primary">comGC</name>
    <name evidence="14" type="ORF">B4122_2365</name>
    <name evidence="13" type="ORF">B4122_4250</name>
    <name evidence="15" type="ORF">P5633_11345</name>
    <name evidence="12" type="ORF">SC09_Contig24orf00707</name>
</gene>
<dbReference type="Proteomes" id="UP000076442">
    <property type="component" value="Unassembled WGS sequence"/>
</dbReference>
<dbReference type="InterPro" id="IPR012902">
    <property type="entry name" value="N_methyl_site"/>
</dbReference>
<evidence type="ECO:0000256" key="10">
    <source>
        <dbReference type="PIRNR" id="PIRNR029928"/>
    </source>
</evidence>
<evidence type="ECO:0000256" key="7">
    <source>
        <dbReference type="ARBA" id="ARBA00023136"/>
    </source>
</evidence>
<dbReference type="PIRSF" id="PIRSF029928">
    <property type="entry name" value="Late_competence_ComGC"/>
    <property type="match status" value="1"/>
</dbReference>
<protein>
    <recommendedName>
        <fullName evidence="10">ComG operon protein 3</fullName>
    </recommendedName>
</protein>
<dbReference type="Proteomes" id="UP000032247">
    <property type="component" value="Unassembled WGS sequence"/>
</dbReference>
<evidence type="ECO:0000256" key="1">
    <source>
        <dbReference type="ARBA" id="ARBA00004162"/>
    </source>
</evidence>
<reference evidence="13 17" key="2">
    <citation type="submission" date="2015-09" db="EMBL/GenBank/DDBJ databases">
        <title>Spore heat resistance.</title>
        <authorList>
            <person name="Boekhorst J."/>
            <person name="Berendsen E.M."/>
            <person name="Wells-Bennik M.H."/>
            <person name="Kuipers O.P."/>
        </authorList>
    </citation>
    <scope>NUCLEOTIDE SEQUENCE [LARGE SCALE GENOMIC DNA]</scope>
    <source>
        <strain evidence="13 17">B4122</strain>
    </source>
</reference>
<dbReference type="PROSITE" id="PS00409">
    <property type="entry name" value="PROKAR_NTER_METHYL"/>
    <property type="match status" value="1"/>
</dbReference>
<reference evidence="15" key="3">
    <citation type="submission" date="2023-03" db="EMBL/GenBank/DDBJ databases">
        <title>Complete genome sequences of 52 Bacillus and Priestia strains isolated from West-African fermentations and 26 reference strains from the DSMZ collection.</title>
        <authorList>
            <person name="Wiedenbein E.S."/>
            <person name="Canoy T.S."/>
            <person name="Hui Y."/>
            <person name="Parkouda C."/>
            <person name="Dawende C."/>
            <person name="Ametefe E."/>
            <person name="Jespersen L."/>
            <person name="Nielsen D.S."/>
        </authorList>
    </citation>
    <scope>NUCLEOTIDE SEQUENCE</scope>
    <source>
        <strain evidence="15">PRO56</strain>
    </source>
</reference>
<dbReference type="PATRIC" id="fig|1423.134.peg.487"/>
<dbReference type="SMR" id="A0A086DNM8"/>
<keyword evidence="4 11" id="KW-0488">Methylation</keyword>
<feature type="chain" id="PRO_5015024279" description="ComG operon protein 3" evidence="11">
    <location>
        <begin position="6"/>
        <end position="98"/>
    </location>
</feature>
<keyword evidence="5 10" id="KW-0812">Transmembrane</keyword>
<comment type="subcellular location">
    <subcellularLocation>
        <location evidence="1">Cell membrane</location>
        <topology evidence="1">Single-pass membrane protein</topology>
    </subcellularLocation>
    <subcellularLocation>
        <location evidence="2">Cell surface</location>
    </subcellularLocation>
</comment>
<evidence type="ECO:0000256" key="11">
    <source>
        <dbReference type="PIRSR" id="PIRSR029928-50"/>
    </source>
</evidence>
<evidence type="ECO:0000256" key="2">
    <source>
        <dbReference type="ARBA" id="ARBA00004241"/>
    </source>
</evidence>
<keyword evidence="10" id="KW-0813">Transport</keyword>
<feature type="propeptide" id="PRO_5044363066" evidence="11">
    <location>
        <begin position="1"/>
        <end position="5"/>
    </location>
</feature>
<sequence length="98" mass="10850">MNEKGFTLVEMLIVLFIISILLLITIPNVTKHNQTIQKKGCEGLQNMVKAQMTAFELDHEGQTPSLADLQSEGYVKKDAVCPNGKRIIITGGEVKVEH</sequence>
<dbReference type="EMBL" id="CP120576">
    <property type="protein sequence ID" value="WEY83044.1"/>
    <property type="molecule type" value="Genomic_DNA"/>
</dbReference>
<dbReference type="Gene3D" id="3.30.700.10">
    <property type="entry name" value="Glycoprotein, Type 4 Pilin"/>
    <property type="match status" value="1"/>
</dbReference>
<dbReference type="NCBIfam" id="NF040999">
    <property type="entry name" value="pilin_ComGC"/>
    <property type="match status" value="1"/>
</dbReference>
<evidence type="ECO:0000313" key="12">
    <source>
        <dbReference type="EMBL" id="KIU11646.1"/>
    </source>
</evidence>
<dbReference type="RefSeq" id="WP_003230162.1">
    <property type="nucleotide sequence ID" value="NZ_AP024621.1"/>
</dbReference>
<reference evidence="12 16" key="1">
    <citation type="submission" date="2014-12" db="EMBL/GenBank/DDBJ databases">
        <title>Comparative genome analysis of Bacillus coagulans HM-08, Clostridium butyricum HM-68, Bacillus subtilis HM-66 and Bacillus licheniformis BL-09.</title>
        <authorList>
            <person name="Zhang H."/>
        </authorList>
    </citation>
    <scope>NUCLEOTIDE SEQUENCE [LARGE SCALE GENOMIC DNA]</scope>
    <source>
        <strain evidence="12 16">HM-66</strain>
    </source>
</reference>
<keyword evidence="8 10" id="KW-0178">Competence</keyword>
<dbReference type="Proteomes" id="UP001214898">
    <property type="component" value="Chromosome"/>
</dbReference>